<dbReference type="GO" id="GO:0030976">
    <property type="term" value="F:thiamine pyrophosphate binding"/>
    <property type="evidence" value="ECO:0007669"/>
    <property type="project" value="InterPro"/>
</dbReference>
<dbReference type="PANTHER" id="PTHR42916">
    <property type="entry name" value="2-SUCCINYL-5-ENOLPYRUVYL-6-HYDROXY-3-CYCLOHEXENE-1-CARBOXYLATE SYNTHASE"/>
    <property type="match status" value="1"/>
</dbReference>
<keyword evidence="2" id="KW-0479">Metal-binding</keyword>
<evidence type="ECO:0000256" key="5">
    <source>
        <dbReference type="ARBA" id="ARBA00023211"/>
    </source>
</evidence>
<dbReference type="Gene3D" id="3.60.120.10">
    <property type="entry name" value="Anthranilate synthase"/>
    <property type="match status" value="1"/>
</dbReference>
<dbReference type="InterPro" id="IPR015890">
    <property type="entry name" value="Chorismate_C"/>
</dbReference>
<keyword evidence="1 8" id="KW-0808">Transferase</keyword>
<dbReference type="Pfam" id="PF02776">
    <property type="entry name" value="TPP_enzyme_N"/>
    <property type="match status" value="1"/>
</dbReference>
<keyword evidence="4" id="KW-0786">Thiamine pyrophosphate</keyword>
<evidence type="ECO:0000313" key="8">
    <source>
        <dbReference type="EMBL" id="VAX05204.1"/>
    </source>
</evidence>
<dbReference type="GO" id="GO:0009234">
    <property type="term" value="P:menaquinone biosynthetic process"/>
    <property type="evidence" value="ECO:0007669"/>
    <property type="project" value="InterPro"/>
</dbReference>
<evidence type="ECO:0000256" key="3">
    <source>
        <dbReference type="ARBA" id="ARBA00022842"/>
    </source>
</evidence>
<evidence type="ECO:0000259" key="7">
    <source>
        <dbReference type="Pfam" id="PF02776"/>
    </source>
</evidence>
<evidence type="ECO:0000259" key="6">
    <source>
        <dbReference type="Pfam" id="PF00425"/>
    </source>
</evidence>
<dbReference type="InterPro" id="IPR012001">
    <property type="entry name" value="Thiamin_PyroP_enz_TPP-bd_dom"/>
</dbReference>
<name>A0A3B1AZN3_9ZZZZ</name>
<dbReference type="PANTHER" id="PTHR42916:SF1">
    <property type="entry name" value="PROTEIN PHYLLO, CHLOROPLASTIC"/>
    <property type="match status" value="1"/>
</dbReference>
<dbReference type="Pfam" id="PF00425">
    <property type="entry name" value="Chorismate_bind"/>
    <property type="match status" value="1"/>
</dbReference>
<evidence type="ECO:0000256" key="4">
    <source>
        <dbReference type="ARBA" id="ARBA00023052"/>
    </source>
</evidence>
<dbReference type="SUPFAM" id="SSF52518">
    <property type="entry name" value="Thiamin diphosphate-binding fold (THDP-binding)"/>
    <property type="match status" value="2"/>
</dbReference>
<accession>A0A3B1AZN3</accession>
<dbReference type="GO" id="GO:0046872">
    <property type="term" value="F:metal ion binding"/>
    <property type="evidence" value="ECO:0007669"/>
    <property type="project" value="UniProtKB-KW"/>
</dbReference>
<dbReference type="EMBL" id="UOFX01000002">
    <property type="protein sequence ID" value="VAX05204.1"/>
    <property type="molecule type" value="Genomic_DNA"/>
</dbReference>
<reference evidence="8" key="1">
    <citation type="submission" date="2018-06" db="EMBL/GenBank/DDBJ databases">
        <authorList>
            <person name="Zhirakovskaya E."/>
        </authorList>
    </citation>
    <scope>NUCLEOTIDE SEQUENCE</scope>
</reference>
<dbReference type="Gene3D" id="3.40.50.970">
    <property type="match status" value="2"/>
</dbReference>
<dbReference type="AlphaFoldDB" id="A0A3B1AZN3"/>
<sequence>MSVKIDASESAAEVKHIVRQGGFFANGRSPRQSMQILWAVAIELKASVAIWRLPYSKNFHLLIDFSTACKEGSLDIQNGAEGFAISPFVNQGGRKTVLLRPQFHATFEKDTANILSANGVPPAFLDALEREVNQLRTNLEMHPGKQPDADPGADKAHFLNMVNSALKLIAHNVLEKVVIARTLQMSLTGKLDLLGLLQRLGDKQPNALVSLISLPGLGTWMGASPELLAGLNGKGRFRTVSLAGTRAYSTNAPLLETLWNQKELEEQAMVSRFIVTQFKALRLHEFRETGPCSVRAGPVIHLKTEYQVDMQATRQPDLGNRMLRLLHPTSAICGIPKQAARDFILSHEGFDRGLYAGFLGPVNIGGETQLYVNLRCMQVLPLQLTLYAGAGITRDSVAENEWRETDLKCQTLWNLVAAYQAGNGTSVPQKSGNPGDAIKNTQHLYDLVELCACKGVRYAVLCPGSRCAPLLIGFGKHAQIETLSVTDERSAGFIGLGLAQQTDSPVVLVCTSGTAGQNFAPAVTEAFYQNVPLIVLTADRPPEWIDQWDSQTIHQQALYGDHLRAHLDFQAGEDALSQAEAILDQAILPVAGPIHLNIPIHKPFYPQTLDEVHFPVLDAVPPSRPATEIPDKYWAALDEILQTAEKLLIVAGQQRLNEKLLSMIARLKIPLLGDITSNIHPNAQAIQSADILDDSLQPDFLITIGRSVISEHLKQHFRRHKPVNHWHIGRGMVGNPFQSLSRTVPADPCDFFQAWLERNLRPQKQNAWQEQLNQRARQLHSHLSNCLQCDSLNQFAAIKMIINALPECKNALHLGNSMPVRIANMIGLERPEVAVWSNRGTSGIDGTLSTAVGHALAQPDRLHTLIIGDLAFFFMAIFWGVPVEPDVCKSTVSEG</sequence>
<dbReference type="InterPro" id="IPR029061">
    <property type="entry name" value="THDP-binding"/>
</dbReference>
<feature type="domain" description="Chorismate-utilising enzyme C-terminal" evidence="6">
    <location>
        <begin position="155"/>
        <end position="408"/>
    </location>
</feature>
<evidence type="ECO:0000256" key="1">
    <source>
        <dbReference type="ARBA" id="ARBA00022679"/>
    </source>
</evidence>
<proteinExistence type="predicted"/>
<dbReference type="NCBIfam" id="TIGR00173">
    <property type="entry name" value="menD"/>
    <property type="match status" value="1"/>
</dbReference>
<protein>
    <submittedName>
        <fullName evidence="8">2-succinyl-5-enolpyruvyl-6-hydroxy-3-cyclohexene-1-carboxylic-acid synthase</fullName>
        <ecNumber evidence="8">2.2.1.9</ecNumber>
    </submittedName>
</protein>
<dbReference type="GO" id="GO:0070204">
    <property type="term" value="F:2-succinyl-5-enolpyruvyl-6-hydroxy-3-cyclohexene-1-carboxylic-acid synthase activity"/>
    <property type="evidence" value="ECO:0007669"/>
    <property type="project" value="UniProtKB-EC"/>
</dbReference>
<keyword evidence="3" id="KW-0460">Magnesium</keyword>
<gene>
    <name evidence="8" type="ORF">MNBD_GAMMA26-2109</name>
</gene>
<keyword evidence="5" id="KW-0464">Manganese</keyword>
<dbReference type="EC" id="2.2.1.9" evidence="8"/>
<evidence type="ECO:0000256" key="2">
    <source>
        <dbReference type="ARBA" id="ARBA00022723"/>
    </source>
</evidence>
<dbReference type="Gene3D" id="3.40.50.1220">
    <property type="entry name" value="TPP-binding domain"/>
    <property type="match status" value="1"/>
</dbReference>
<dbReference type="InterPro" id="IPR004433">
    <property type="entry name" value="MenaQ_synth_MenD"/>
</dbReference>
<dbReference type="SUPFAM" id="SSF56322">
    <property type="entry name" value="ADC synthase"/>
    <property type="match status" value="1"/>
</dbReference>
<feature type="domain" description="Thiamine pyrophosphate enzyme N-terminal TPP-binding" evidence="7">
    <location>
        <begin position="447"/>
        <end position="557"/>
    </location>
</feature>
<dbReference type="CDD" id="cd07037">
    <property type="entry name" value="TPP_PYR_MenD"/>
    <property type="match status" value="1"/>
</dbReference>
<organism evidence="8">
    <name type="scientific">hydrothermal vent metagenome</name>
    <dbReference type="NCBI Taxonomy" id="652676"/>
    <lineage>
        <taxon>unclassified sequences</taxon>
        <taxon>metagenomes</taxon>
        <taxon>ecological metagenomes</taxon>
    </lineage>
</organism>
<dbReference type="InterPro" id="IPR005801">
    <property type="entry name" value="ADC_synthase"/>
</dbReference>